<evidence type="ECO:0000313" key="3">
    <source>
        <dbReference type="Proteomes" id="UP000196230"/>
    </source>
</evidence>
<dbReference type="RefSeq" id="WP_087134583.1">
    <property type="nucleotide sequence ID" value="NZ_FUKP01000067.1"/>
</dbReference>
<feature type="transmembrane region" description="Helical" evidence="1">
    <location>
        <begin position="73"/>
        <end position="93"/>
    </location>
</feature>
<keyword evidence="2" id="KW-0012">Acyltransferase</keyword>
<dbReference type="EMBL" id="FUKP01000067">
    <property type="protein sequence ID" value="SJN35541.1"/>
    <property type="molecule type" value="Genomic_DNA"/>
</dbReference>
<evidence type="ECO:0000256" key="1">
    <source>
        <dbReference type="SAM" id="Phobius"/>
    </source>
</evidence>
<reference evidence="2 3" key="1">
    <citation type="submission" date="2017-02" db="EMBL/GenBank/DDBJ databases">
        <authorList>
            <person name="Peterson S.W."/>
        </authorList>
    </citation>
    <scope>NUCLEOTIDE SEQUENCE [LARGE SCALE GENOMIC DNA]</scope>
    <source>
        <strain evidence="2 3">2B3F</strain>
    </source>
</reference>
<keyword evidence="1" id="KW-1133">Transmembrane helix</keyword>
<name>A0A1R4JTE6_9MICC</name>
<keyword evidence="2" id="KW-0808">Transferase</keyword>
<dbReference type="GO" id="GO:0016746">
    <property type="term" value="F:acyltransferase activity"/>
    <property type="evidence" value="ECO:0007669"/>
    <property type="project" value="UniProtKB-KW"/>
</dbReference>
<organism evidence="2 3">
    <name type="scientific">Micrococcus lylae</name>
    <dbReference type="NCBI Taxonomy" id="1273"/>
    <lineage>
        <taxon>Bacteria</taxon>
        <taxon>Bacillati</taxon>
        <taxon>Actinomycetota</taxon>
        <taxon>Actinomycetes</taxon>
        <taxon>Micrococcales</taxon>
        <taxon>Micrococcaceae</taxon>
        <taxon>Micrococcus</taxon>
    </lineage>
</organism>
<feature type="transmembrane region" description="Helical" evidence="1">
    <location>
        <begin position="105"/>
        <end position="126"/>
    </location>
</feature>
<gene>
    <name evidence="2" type="ORF">FM125_10710</name>
</gene>
<feature type="transmembrane region" description="Helical" evidence="1">
    <location>
        <begin position="44"/>
        <end position="61"/>
    </location>
</feature>
<proteinExistence type="predicted"/>
<dbReference type="AlphaFoldDB" id="A0A1R4JTE6"/>
<sequence length="208" mass="20971">MSALIMAAVLYRVLADGVSPHAALALGLLACGAARLAPEIVAKTPVAAGQALIALVFVYAGHQLASSPALRRGPVWGVPVAAVGIGLFAVGLVEPLDLKSAPLGTPVLSVLTALAVCWGLTTGARAVRSCGIRADRAIVSLAATGTGVIYVHAVLNWGLHAVGHGEGPLLPTFCLVLAGSWSAALLLARTPLRGWALGRAPAPPPLSR</sequence>
<dbReference type="Proteomes" id="UP000196230">
    <property type="component" value="Unassembled WGS sequence"/>
</dbReference>
<feature type="transmembrane region" description="Helical" evidence="1">
    <location>
        <begin position="169"/>
        <end position="188"/>
    </location>
</feature>
<accession>A0A1R4JTE6</accession>
<feature type="transmembrane region" description="Helical" evidence="1">
    <location>
        <begin position="138"/>
        <end position="157"/>
    </location>
</feature>
<evidence type="ECO:0000313" key="2">
    <source>
        <dbReference type="EMBL" id="SJN35541.1"/>
    </source>
</evidence>
<protein>
    <submittedName>
        <fullName evidence="2">Putative acyltransferase</fullName>
    </submittedName>
</protein>
<keyword evidence="1" id="KW-0812">Transmembrane</keyword>
<keyword evidence="1" id="KW-0472">Membrane</keyword>